<organism evidence="1">
    <name type="scientific">marine metagenome</name>
    <dbReference type="NCBI Taxonomy" id="408172"/>
    <lineage>
        <taxon>unclassified sequences</taxon>
        <taxon>metagenomes</taxon>
        <taxon>ecological metagenomes</taxon>
    </lineage>
</organism>
<evidence type="ECO:0000313" key="1">
    <source>
        <dbReference type="EMBL" id="SVC88320.1"/>
    </source>
</evidence>
<sequence length="232" mass="27306">MNRKKEVWVIAISMFLVACFLVADGQVGTQENADQIRLRAELQRLERELKRISNPEQFNLEEDFQQQKESFQQQKDAPSRVREIQQRIGKVQGIQLQSRGKESIPTKEQLDKIIAALRIEINEASKPIEKVSELAPDSEELRMLRRRLSYKKRVLRWRISQLNWLETQEEKQLQRLDSEENKTPTLTKQIEVVFDNPSIDPMKFNQLEDTSFHNLQQLEFFALSHVSANYAL</sequence>
<name>A0A382QTU3_9ZZZZ</name>
<accession>A0A382QTU3</accession>
<reference evidence="1" key="1">
    <citation type="submission" date="2018-05" db="EMBL/GenBank/DDBJ databases">
        <authorList>
            <person name="Lanie J.A."/>
            <person name="Ng W.-L."/>
            <person name="Kazmierczak K.M."/>
            <person name="Andrzejewski T.M."/>
            <person name="Davidsen T.M."/>
            <person name="Wayne K.J."/>
            <person name="Tettelin H."/>
            <person name="Glass J.I."/>
            <person name="Rusch D."/>
            <person name="Podicherti R."/>
            <person name="Tsui H.-C.T."/>
            <person name="Winkler M.E."/>
        </authorList>
    </citation>
    <scope>NUCLEOTIDE SEQUENCE</scope>
</reference>
<proteinExistence type="predicted"/>
<dbReference type="EMBL" id="UINC01116521">
    <property type="protein sequence ID" value="SVC88320.1"/>
    <property type="molecule type" value="Genomic_DNA"/>
</dbReference>
<gene>
    <name evidence="1" type="ORF">METZ01_LOCUS341174</name>
</gene>
<feature type="non-terminal residue" evidence="1">
    <location>
        <position position="232"/>
    </location>
</feature>
<dbReference type="AlphaFoldDB" id="A0A382QTU3"/>
<dbReference type="PROSITE" id="PS51257">
    <property type="entry name" value="PROKAR_LIPOPROTEIN"/>
    <property type="match status" value="1"/>
</dbReference>
<protein>
    <submittedName>
        <fullName evidence="1">Uncharacterized protein</fullName>
    </submittedName>
</protein>